<feature type="transmembrane region" description="Helical" evidence="1">
    <location>
        <begin position="12"/>
        <end position="34"/>
    </location>
</feature>
<accession>A0A1J4MD97</accession>
<keyword evidence="1" id="KW-0472">Membrane</keyword>
<protein>
    <submittedName>
        <fullName evidence="2">Uncharacterized protein</fullName>
    </submittedName>
</protein>
<gene>
    <name evidence="2" type="ORF">cubi_01551</name>
</gene>
<dbReference type="VEuPathDB" id="CryptoDB:cubi_01551"/>
<dbReference type="Proteomes" id="UP000186176">
    <property type="component" value="Unassembled WGS sequence"/>
</dbReference>
<keyword evidence="1" id="KW-0812">Transmembrane</keyword>
<organism evidence="2 3">
    <name type="scientific">Cryptosporidium ubiquitum</name>
    <dbReference type="NCBI Taxonomy" id="857276"/>
    <lineage>
        <taxon>Eukaryota</taxon>
        <taxon>Sar</taxon>
        <taxon>Alveolata</taxon>
        <taxon>Apicomplexa</taxon>
        <taxon>Conoidasida</taxon>
        <taxon>Coccidia</taxon>
        <taxon>Eucoccidiorida</taxon>
        <taxon>Eimeriorina</taxon>
        <taxon>Cryptosporidiidae</taxon>
        <taxon>Cryptosporidium</taxon>
    </lineage>
</organism>
<dbReference type="AlphaFoldDB" id="A0A1J4MD97"/>
<comment type="caution">
    <text evidence="2">The sequence shown here is derived from an EMBL/GenBank/DDBJ whole genome shotgun (WGS) entry which is preliminary data.</text>
</comment>
<name>A0A1J4MD97_9CRYT</name>
<dbReference type="EMBL" id="LRBP01000025">
    <property type="protein sequence ID" value="OII72218.1"/>
    <property type="molecule type" value="Genomic_DNA"/>
</dbReference>
<evidence type="ECO:0000313" key="3">
    <source>
        <dbReference type="Proteomes" id="UP000186176"/>
    </source>
</evidence>
<evidence type="ECO:0000313" key="2">
    <source>
        <dbReference type="EMBL" id="OII72218.1"/>
    </source>
</evidence>
<keyword evidence="3" id="KW-1185">Reference proteome</keyword>
<evidence type="ECO:0000256" key="1">
    <source>
        <dbReference type="SAM" id="Phobius"/>
    </source>
</evidence>
<dbReference type="GeneID" id="39978342"/>
<keyword evidence="1" id="KW-1133">Transmembrane helix</keyword>
<dbReference type="RefSeq" id="XP_028873790.1">
    <property type="nucleotide sequence ID" value="XM_029018563.1"/>
</dbReference>
<dbReference type="OrthoDB" id="339610at2759"/>
<reference evidence="2 3" key="1">
    <citation type="submission" date="2016-10" db="EMBL/GenBank/DDBJ databases">
        <title>Reductive evolution of mitochondrial metabolism and differential evolution of invasion-related proteins in Cryptosporidium.</title>
        <authorList>
            <person name="Liu S."/>
            <person name="Roellig D.M."/>
            <person name="Guo Y."/>
            <person name="Li N."/>
            <person name="Frace M.A."/>
            <person name="Tang K."/>
            <person name="Zhang L."/>
            <person name="Feng Y."/>
            <person name="Xiao L."/>
        </authorList>
    </citation>
    <scope>NUCLEOTIDE SEQUENCE [LARGE SCALE GENOMIC DNA]</scope>
    <source>
        <strain evidence="2">39726</strain>
    </source>
</reference>
<proteinExistence type="predicted"/>
<sequence length="324" mass="36493">MIDPASAFCIGVYFLGVGVVGSVLYIPISLMRAIEYYHLSRDGKNRRNSLLDGDSLLQGYASNTNNGGMSNGNNNCNNHSLHDDNSSLFFERPELLLIHKKKVLRDILNDNNYLNNLVEFDDKSDYSFGLYERLTTYQTLTHNNVSNRSDFGVSRKSQTKNRNSVINGQGGGIGFEFIRDVLSTTTPSDKDENDDQPEIVIDDESAIFSLEYFKHIGIKKEHDNQTNYGLYVCSSTNSTSSIISSYETGCSSNSNFTNVRRRNCISDYQTKERDFSESNLLMYGHQGLKQEKFLLASLNDGNNDKIEKSMIIEEISAVHDILTL</sequence>